<protein>
    <submittedName>
        <fullName evidence="2">Uncharacterized protein</fullName>
    </submittedName>
</protein>
<feature type="compositionally biased region" description="Basic and acidic residues" evidence="1">
    <location>
        <begin position="103"/>
        <end position="118"/>
    </location>
</feature>
<reference evidence="2 3" key="1">
    <citation type="submission" date="2020-03" db="EMBL/GenBank/DDBJ databases">
        <title>Whole genome shotgun sequence of Phytohabitans rumicis NBRC 108638.</title>
        <authorList>
            <person name="Komaki H."/>
            <person name="Tamura T."/>
        </authorList>
    </citation>
    <scope>NUCLEOTIDE SEQUENCE [LARGE SCALE GENOMIC DNA]</scope>
    <source>
        <strain evidence="2 3">NBRC 108638</strain>
    </source>
</reference>
<gene>
    <name evidence="2" type="ORF">Prum_010710</name>
</gene>
<feature type="compositionally biased region" description="Polar residues" evidence="1">
    <location>
        <begin position="69"/>
        <end position="80"/>
    </location>
</feature>
<dbReference type="EMBL" id="BLPG01000001">
    <property type="protein sequence ID" value="GFJ87429.1"/>
    <property type="molecule type" value="Genomic_DNA"/>
</dbReference>
<keyword evidence="3" id="KW-1185">Reference proteome</keyword>
<accession>A0A6V8KYN2</accession>
<evidence type="ECO:0000313" key="2">
    <source>
        <dbReference type="EMBL" id="GFJ87429.1"/>
    </source>
</evidence>
<sequence>MRIVHDAAALPMPNLERPRGSAQRFRGAPFTGDKVAGSMSFGPYLRQVDGAVQVMQTESAAGGGMITAPTISKPQASGKSLTRPVDDPRDLRVSARDQALPSRFERSRRPRGDVIRAG</sequence>
<organism evidence="2 3">
    <name type="scientific">Phytohabitans rumicis</name>
    <dbReference type="NCBI Taxonomy" id="1076125"/>
    <lineage>
        <taxon>Bacteria</taxon>
        <taxon>Bacillati</taxon>
        <taxon>Actinomycetota</taxon>
        <taxon>Actinomycetes</taxon>
        <taxon>Micromonosporales</taxon>
        <taxon>Micromonosporaceae</taxon>
    </lineage>
</organism>
<dbReference type="AlphaFoldDB" id="A0A6V8KYN2"/>
<feature type="region of interest" description="Disordered" evidence="1">
    <location>
        <begin position="1"/>
        <end position="32"/>
    </location>
</feature>
<name>A0A6V8KYN2_9ACTN</name>
<reference evidence="2 3" key="2">
    <citation type="submission" date="2020-03" db="EMBL/GenBank/DDBJ databases">
        <authorList>
            <person name="Ichikawa N."/>
            <person name="Kimura A."/>
            <person name="Kitahashi Y."/>
            <person name="Uohara A."/>
        </authorList>
    </citation>
    <scope>NUCLEOTIDE SEQUENCE [LARGE SCALE GENOMIC DNA]</scope>
    <source>
        <strain evidence="2 3">NBRC 108638</strain>
    </source>
</reference>
<evidence type="ECO:0000256" key="1">
    <source>
        <dbReference type="SAM" id="MobiDB-lite"/>
    </source>
</evidence>
<feature type="region of interest" description="Disordered" evidence="1">
    <location>
        <begin position="64"/>
        <end position="118"/>
    </location>
</feature>
<proteinExistence type="predicted"/>
<dbReference type="Proteomes" id="UP000482960">
    <property type="component" value="Unassembled WGS sequence"/>
</dbReference>
<dbReference type="RefSeq" id="WP_173074376.1">
    <property type="nucleotide sequence ID" value="NZ_BAABJB010000033.1"/>
</dbReference>
<comment type="caution">
    <text evidence="2">The sequence shown here is derived from an EMBL/GenBank/DDBJ whole genome shotgun (WGS) entry which is preliminary data.</text>
</comment>
<feature type="compositionally biased region" description="Basic and acidic residues" evidence="1">
    <location>
        <begin position="84"/>
        <end position="95"/>
    </location>
</feature>
<evidence type="ECO:0000313" key="3">
    <source>
        <dbReference type="Proteomes" id="UP000482960"/>
    </source>
</evidence>